<dbReference type="Gene3D" id="1.10.540.10">
    <property type="entry name" value="Acyl-CoA dehydrogenase/oxidase, N-terminal domain"/>
    <property type="match status" value="1"/>
</dbReference>
<proteinExistence type="predicted"/>
<dbReference type="RefSeq" id="WP_283757102.1">
    <property type="nucleotide sequence ID" value="NZ_JAQOSQ010000003.1"/>
</dbReference>
<sequence>MQDRESIIPRARSYFLEDVAPRAIAIDRDPDALKIAFTGLGDRGLLALCIPQQWGGVEASSVTWAEFTQLVARYSGALAFLQAQHEGAARILVNCDRQELKQEYLPLMNTGKRLLGVGVSHLRRSGIPPVKATPVQGGYRITGTVPWITGFGIFSEFIVAAALTDGRSVFGIAPFRETADISISPPMELAAVTSTNTVSATLNDWFLAEKRVAIVQPPGWIQERDKNNALKFSWFSLGCARAGLDLVENAAKMKQLSFINEAFLSLDRELNRCCQAILEEQNYPVLALEKRLELRARAIDLAVRCAHAAVAVSSGAANTMEHNAQRIYREALVFTVFGQTTAVMEATLSRLISSLVN</sequence>
<name>A0ABT7BTQ7_9CYAN</name>
<evidence type="ECO:0000259" key="1">
    <source>
        <dbReference type="Pfam" id="PF02771"/>
    </source>
</evidence>
<organism evidence="2 3">
    <name type="scientific">Roseofilum casamattae BLCC-M143</name>
    <dbReference type="NCBI Taxonomy" id="3022442"/>
    <lineage>
        <taxon>Bacteria</taxon>
        <taxon>Bacillati</taxon>
        <taxon>Cyanobacteriota</taxon>
        <taxon>Cyanophyceae</taxon>
        <taxon>Desertifilales</taxon>
        <taxon>Desertifilaceae</taxon>
        <taxon>Roseofilum</taxon>
        <taxon>Roseofilum casamattae</taxon>
    </lineage>
</organism>
<dbReference type="PANTHER" id="PTHR43884:SF12">
    <property type="entry name" value="ISOVALERYL-COA DEHYDROGENASE, MITOCHONDRIAL-RELATED"/>
    <property type="match status" value="1"/>
</dbReference>
<protein>
    <submittedName>
        <fullName evidence="2">Acyl-CoA/acyl-ACP dehydrogenase</fullName>
    </submittedName>
</protein>
<dbReference type="InterPro" id="IPR013786">
    <property type="entry name" value="AcylCoA_DH/ox_N"/>
</dbReference>
<gene>
    <name evidence="2" type="ORF">PMH09_04515</name>
</gene>
<evidence type="ECO:0000313" key="3">
    <source>
        <dbReference type="Proteomes" id="UP001232992"/>
    </source>
</evidence>
<reference evidence="2 3" key="1">
    <citation type="submission" date="2023-01" db="EMBL/GenBank/DDBJ databases">
        <title>Novel diversity within Roseofilum (Cyanobacteria; Desertifilaceae) from marine benthic mats with descriptions of four novel species.</title>
        <authorList>
            <person name="Wang Y."/>
            <person name="Berthold D.E."/>
            <person name="Hu J."/>
            <person name="Lefler F.W."/>
            <person name="Laughinghouse H.D. IV."/>
        </authorList>
    </citation>
    <scope>NUCLEOTIDE SEQUENCE [LARGE SCALE GENOMIC DNA]</scope>
    <source>
        <strain evidence="2 3">BLCC-M143</strain>
    </source>
</reference>
<dbReference type="InterPro" id="IPR009100">
    <property type="entry name" value="AcylCoA_DH/oxidase_NM_dom_sf"/>
</dbReference>
<dbReference type="Proteomes" id="UP001232992">
    <property type="component" value="Unassembled WGS sequence"/>
</dbReference>
<dbReference type="InterPro" id="IPR036250">
    <property type="entry name" value="AcylCo_DH-like_C"/>
</dbReference>
<dbReference type="Pfam" id="PF02771">
    <property type="entry name" value="Acyl-CoA_dh_N"/>
    <property type="match status" value="1"/>
</dbReference>
<dbReference type="Gene3D" id="2.40.110.10">
    <property type="entry name" value="Butyryl-CoA Dehydrogenase, subunit A, domain 2"/>
    <property type="match status" value="1"/>
</dbReference>
<dbReference type="Gene3D" id="1.20.140.10">
    <property type="entry name" value="Butyryl-CoA Dehydrogenase, subunit A, domain 3"/>
    <property type="match status" value="1"/>
</dbReference>
<dbReference type="InterPro" id="IPR037069">
    <property type="entry name" value="AcylCoA_DH/ox_N_sf"/>
</dbReference>
<feature type="domain" description="Acyl-CoA dehydrogenase/oxidase N-terminal" evidence="1">
    <location>
        <begin position="4"/>
        <end position="111"/>
    </location>
</feature>
<dbReference type="SUPFAM" id="SSF56645">
    <property type="entry name" value="Acyl-CoA dehydrogenase NM domain-like"/>
    <property type="match status" value="1"/>
</dbReference>
<evidence type="ECO:0000313" key="2">
    <source>
        <dbReference type="EMBL" id="MDJ1182450.1"/>
    </source>
</evidence>
<dbReference type="InterPro" id="IPR046373">
    <property type="entry name" value="Acyl-CoA_Oxase/DH_mid-dom_sf"/>
</dbReference>
<accession>A0ABT7BTQ7</accession>
<dbReference type="PANTHER" id="PTHR43884">
    <property type="entry name" value="ACYL-COA DEHYDROGENASE"/>
    <property type="match status" value="1"/>
</dbReference>
<keyword evidence="3" id="KW-1185">Reference proteome</keyword>
<comment type="caution">
    <text evidence="2">The sequence shown here is derived from an EMBL/GenBank/DDBJ whole genome shotgun (WGS) entry which is preliminary data.</text>
</comment>
<dbReference type="EMBL" id="JAQOSQ010000003">
    <property type="protein sequence ID" value="MDJ1182450.1"/>
    <property type="molecule type" value="Genomic_DNA"/>
</dbReference>
<dbReference type="SUPFAM" id="SSF47203">
    <property type="entry name" value="Acyl-CoA dehydrogenase C-terminal domain-like"/>
    <property type="match status" value="1"/>
</dbReference>